<dbReference type="PROSITE" id="PS50995">
    <property type="entry name" value="HTH_MARR_2"/>
    <property type="match status" value="1"/>
</dbReference>
<organism evidence="4 5">
    <name type="scientific">Paenibacillus methanolicus</name>
    <dbReference type="NCBI Taxonomy" id="582686"/>
    <lineage>
        <taxon>Bacteria</taxon>
        <taxon>Bacillati</taxon>
        <taxon>Bacillota</taxon>
        <taxon>Bacilli</taxon>
        <taxon>Bacillales</taxon>
        <taxon>Paenibacillaceae</taxon>
        <taxon>Paenibacillus</taxon>
    </lineage>
</organism>
<feature type="compositionally biased region" description="Basic and acidic residues" evidence="2">
    <location>
        <begin position="158"/>
        <end position="170"/>
    </location>
</feature>
<feature type="domain" description="HTH marR-type" evidence="3">
    <location>
        <begin position="3"/>
        <end position="142"/>
    </location>
</feature>
<dbReference type="InterPro" id="IPR000835">
    <property type="entry name" value="HTH_MarR-typ"/>
</dbReference>
<keyword evidence="5" id="KW-1185">Reference proteome</keyword>
<dbReference type="Gene3D" id="1.10.10.10">
    <property type="entry name" value="Winged helix-like DNA-binding domain superfamily/Winged helix DNA-binding domain"/>
    <property type="match status" value="1"/>
</dbReference>
<dbReference type="SUPFAM" id="SSF46785">
    <property type="entry name" value="Winged helix' DNA-binding domain"/>
    <property type="match status" value="1"/>
</dbReference>
<evidence type="ECO:0000313" key="5">
    <source>
        <dbReference type="Proteomes" id="UP000323257"/>
    </source>
</evidence>
<dbReference type="GO" id="GO:0006950">
    <property type="term" value="P:response to stress"/>
    <property type="evidence" value="ECO:0007669"/>
    <property type="project" value="TreeGrafter"/>
</dbReference>
<gene>
    <name evidence="4" type="ORF">BCM02_105225</name>
</gene>
<dbReference type="Pfam" id="PF12802">
    <property type="entry name" value="MarR_2"/>
    <property type="match status" value="1"/>
</dbReference>
<sequence length="170" mass="18935">MHDDKPLLLLQQTYAALIASAHGLQAQGDKYVEVLTSRQLMVLTVIARMADEPVTINAVAREMGTTKQSMRQLIAKLETDGIVLLQQNPHDRRAVSLIVTERGRNLLQANGDKNVHFLQHAFDGLTREETERLQELLAKLRRDDGDGQARSALNADAAPDRRTTHDHTAV</sequence>
<dbReference type="GO" id="GO:0003700">
    <property type="term" value="F:DNA-binding transcription factor activity"/>
    <property type="evidence" value="ECO:0007669"/>
    <property type="project" value="InterPro"/>
</dbReference>
<dbReference type="PANTHER" id="PTHR33164">
    <property type="entry name" value="TRANSCRIPTIONAL REGULATOR, MARR FAMILY"/>
    <property type="match status" value="1"/>
</dbReference>
<dbReference type="InterPro" id="IPR036388">
    <property type="entry name" value="WH-like_DNA-bd_sf"/>
</dbReference>
<dbReference type="OrthoDB" id="1644269at2"/>
<dbReference type="PRINTS" id="PR00598">
    <property type="entry name" value="HTHMARR"/>
</dbReference>
<protein>
    <submittedName>
        <fullName evidence="4">DNA-binding MarR family transcriptional regulator</fullName>
    </submittedName>
</protein>
<dbReference type="InterPro" id="IPR036390">
    <property type="entry name" value="WH_DNA-bd_sf"/>
</dbReference>
<comment type="caution">
    <text evidence="4">The sequence shown here is derived from an EMBL/GenBank/DDBJ whole genome shotgun (WGS) entry which is preliminary data.</text>
</comment>
<evidence type="ECO:0000259" key="3">
    <source>
        <dbReference type="PROSITE" id="PS50995"/>
    </source>
</evidence>
<accession>A0A5S5C5H3</accession>
<evidence type="ECO:0000256" key="2">
    <source>
        <dbReference type="SAM" id="MobiDB-lite"/>
    </source>
</evidence>
<name>A0A5S5C5H3_9BACL</name>
<dbReference type="InterPro" id="IPR039422">
    <property type="entry name" value="MarR/SlyA-like"/>
</dbReference>
<feature type="region of interest" description="Disordered" evidence="2">
    <location>
        <begin position="145"/>
        <end position="170"/>
    </location>
</feature>
<dbReference type="Proteomes" id="UP000323257">
    <property type="component" value="Unassembled WGS sequence"/>
</dbReference>
<evidence type="ECO:0000313" key="4">
    <source>
        <dbReference type="EMBL" id="TYP74681.1"/>
    </source>
</evidence>
<keyword evidence="1 4" id="KW-0238">DNA-binding</keyword>
<dbReference type="EMBL" id="VNHS01000005">
    <property type="protein sequence ID" value="TYP74681.1"/>
    <property type="molecule type" value="Genomic_DNA"/>
</dbReference>
<dbReference type="AlphaFoldDB" id="A0A5S5C5H3"/>
<reference evidence="4 5" key="1">
    <citation type="submission" date="2019-07" db="EMBL/GenBank/DDBJ databases">
        <title>Genomic Encyclopedia of Type Strains, Phase III (KMG-III): the genomes of soil and plant-associated and newly described type strains.</title>
        <authorList>
            <person name="Whitman W."/>
        </authorList>
    </citation>
    <scope>NUCLEOTIDE SEQUENCE [LARGE SCALE GENOMIC DNA]</scope>
    <source>
        <strain evidence="4 5">BL24</strain>
    </source>
</reference>
<evidence type="ECO:0000256" key="1">
    <source>
        <dbReference type="ARBA" id="ARBA00023125"/>
    </source>
</evidence>
<dbReference type="PANTHER" id="PTHR33164:SF89">
    <property type="entry name" value="MARR FAMILY REGULATORY PROTEIN"/>
    <property type="match status" value="1"/>
</dbReference>
<proteinExistence type="predicted"/>
<dbReference type="RefSeq" id="WP_148929924.1">
    <property type="nucleotide sequence ID" value="NZ_VNHS01000005.1"/>
</dbReference>
<dbReference type="SMART" id="SM00347">
    <property type="entry name" value="HTH_MARR"/>
    <property type="match status" value="1"/>
</dbReference>
<dbReference type="GO" id="GO:0003677">
    <property type="term" value="F:DNA binding"/>
    <property type="evidence" value="ECO:0007669"/>
    <property type="project" value="UniProtKB-KW"/>
</dbReference>